<dbReference type="STRING" id="935223.SAMN04488131_1124"/>
<dbReference type="AlphaFoldDB" id="A0A1I2H060"/>
<dbReference type="EMBL" id="FONQ01000012">
    <property type="protein sequence ID" value="SFF22689.1"/>
    <property type="molecule type" value="Genomic_DNA"/>
</dbReference>
<name>A0A1I2H060_9FLAO</name>
<protein>
    <submittedName>
        <fullName evidence="1">Uncharacterized protein</fullName>
    </submittedName>
</protein>
<organism evidence="1 2">
    <name type="scientific">Flavobacterium xueshanense</name>
    <dbReference type="NCBI Taxonomy" id="935223"/>
    <lineage>
        <taxon>Bacteria</taxon>
        <taxon>Pseudomonadati</taxon>
        <taxon>Bacteroidota</taxon>
        <taxon>Flavobacteriia</taxon>
        <taxon>Flavobacteriales</taxon>
        <taxon>Flavobacteriaceae</taxon>
        <taxon>Flavobacterium</taxon>
    </lineage>
</organism>
<dbReference type="OrthoDB" id="1423480at2"/>
<sequence length="332" mass="38988">MLKLVKLNLEIEKLLKFDIEYNNVIQNFLYNKNWVTEIPSIYFEETKEKIENLIDENIDYTDEKNILFIESILEDIQKFSVSLTQLLKRYSTYNFSSDDWSMSLVFPDNPPQISPMDLPEPKPSNFFDAKNEIIIEVIKNFFNIGTSLYDESETLENILIKEFNIEEDEVEFVFAKAHLTYILTLHLEMIHDIGNFLKSITTVYNRRKSNIEENLNSFIPEDLKLEFDLTKTNLGHLFYNLYEIGIIAKDKTDVKDERTSLKNYINHANIFYLDKSIYTKAQKMTKAMPVARGTDSKILENEITFLNDLVGKLSQRIDSLTEKKVDLKKKGY</sequence>
<proteinExistence type="predicted"/>
<reference evidence="2" key="1">
    <citation type="submission" date="2016-10" db="EMBL/GenBank/DDBJ databases">
        <authorList>
            <person name="Varghese N."/>
            <person name="Submissions S."/>
        </authorList>
    </citation>
    <scope>NUCLEOTIDE SEQUENCE [LARGE SCALE GENOMIC DNA]</scope>
    <source>
        <strain evidence="2">CGMCC 1.9227</strain>
    </source>
</reference>
<accession>A0A1I2H060</accession>
<keyword evidence="2" id="KW-1185">Reference proteome</keyword>
<dbReference type="RefSeq" id="WP_091206362.1">
    <property type="nucleotide sequence ID" value="NZ_FONQ01000012.1"/>
</dbReference>
<gene>
    <name evidence="1" type="ORF">SAMN04488131_1124</name>
</gene>
<dbReference type="Proteomes" id="UP000198596">
    <property type="component" value="Unassembled WGS sequence"/>
</dbReference>
<evidence type="ECO:0000313" key="2">
    <source>
        <dbReference type="Proteomes" id="UP000198596"/>
    </source>
</evidence>
<evidence type="ECO:0000313" key="1">
    <source>
        <dbReference type="EMBL" id="SFF22689.1"/>
    </source>
</evidence>